<keyword evidence="9 10" id="KW-0472">Membrane</keyword>
<evidence type="ECO:0000256" key="1">
    <source>
        <dbReference type="ARBA" id="ARBA00004651"/>
    </source>
</evidence>
<feature type="transmembrane region" description="Helical" evidence="10">
    <location>
        <begin position="354"/>
        <end position="376"/>
    </location>
</feature>
<evidence type="ECO:0000256" key="10">
    <source>
        <dbReference type="SAM" id="Phobius"/>
    </source>
</evidence>
<evidence type="ECO:0000256" key="6">
    <source>
        <dbReference type="ARBA" id="ARBA00022958"/>
    </source>
</evidence>
<dbReference type="RefSeq" id="WP_073477179.1">
    <property type="nucleotide sequence ID" value="NZ_FQZU01000020.1"/>
</dbReference>
<dbReference type="AlphaFoldDB" id="A0A1M6QQ23"/>
<feature type="transmembrane region" description="Helical" evidence="10">
    <location>
        <begin position="194"/>
        <end position="220"/>
    </location>
</feature>
<dbReference type="PANTHER" id="PTHR32024:SF1">
    <property type="entry name" value="KTR SYSTEM POTASSIUM UPTAKE PROTEIN B"/>
    <property type="match status" value="1"/>
</dbReference>
<evidence type="ECO:0000313" key="12">
    <source>
        <dbReference type="Proteomes" id="UP000183994"/>
    </source>
</evidence>
<dbReference type="OrthoDB" id="9810952at2"/>
<dbReference type="Proteomes" id="UP000183994">
    <property type="component" value="Unassembled WGS sequence"/>
</dbReference>
<comment type="subcellular location">
    <subcellularLocation>
        <location evidence="1">Cell membrane</location>
        <topology evidence="1">Multi-pass membrane protein</topology>
    </subcellularLocation>
</comment>
<evidence type="ECO:0000256" key="7">
    <source>
        <dbReference type="ARBA" id="ARBA00022989"/>
    </source>
</evidence>
<dbReference type="GO" id="GO:0015379">
    <property type="term" value="F:potassium:chloride symporter activity"/>
    <property type="evidence" value="ECO:0007669"/>
    <property type="project" value="InterPro"/>
</dbReference>
<organism evidence="11 12">
    <name type="scientific">Desulfatibacillum alkenivorans DSM 16219</name>
    <dbReference type="NCBI Taxonomy" id="1121393"/>
    <lineage>
        <taxon>Bacteria</taxon>
        <taxon>Pseudomonadati</taxon>
        <taxon>Thermodesulfobacteriota</taxon>
        <taxon>Desulfobacteria</taxon>
        <taxon>Desulfobacterales</taxon>
        <taxon>Desulfatibacillaceae</taxon>
        <taxon>Desulfatibacillum</taxon>
    </lineage>
</organism>
<feature type="transmembrane region" description="Helical" evidence="10">
    <location>
        <begin position="79"/>
        <end position="103"/>
    </location>
</feature>
<keyword evidence="2" id="KW-0813">Transport</keyword>
<evidence type="ECO:0000256" key="2">
    <source>
        <dbReference type="ARBA" id="ARBA00022448"/>
    </source>
</evidence>
<feature type="transmembrane region" description="Helical" evidence="10">
    <location>
        <begin position="162"/>
        <end position="182"/>
    </location>
</feature>
<keyword evidence="4" id="KW-0633">Potassium transport</keyword>
<reference evidence="12" key="1">
    <citation type="submission" date="2016-11" db="EMBL/GenBank/DDBJ databases">
        <authorList>
            <person name="Varghese N."/>
            <person name="Submissions S."/>
        </authorList>
    </citation>
    <scope>NUCLEOTIDE SEQUENCE [LARGE SCALE GENOMIC DNA]</scope>
    <source>
        <strain evidence="12">DSM 16219</strain>
    </source>
</reference>
<feature type="transmembrane region" description="Helical" evidence="10">
    <location>
        <begin position="293"/>
        <end position="310"/>
    </location>
</feature>
<evidence type="ECO:0000256" key="9">
    <source>
        <dbReference type="ARBA" id="ARBA00023136"/>
    </source>
</evidence>
<dbReference type="EMBL" id="FQZU01000020">
    <property type="protein sequence ID" value="SHK22334.1"/>
    <property type="molecule type" value="Genomic_DNA"/>
</dbReference>
<dbReference type="Pfam" id="PF02386">
    <property type="entry name" value="TrkH"/>
    <property type="match status" value="1"/>
</dbReference>
<proteinExistence type="predicted"/>
<keyword evidence="7 10" id="KW-1133">Transmembrane helix</keyword>
<sequence length="459" mass="49331">MQSNPEKTVYPFRPNANQLAVMGFMALIVLGALLLMLPISSRGESLNLLDALFTATSAVCVTGLAVVDTGTHFTGFGQAVILILIQAGGLGIMILTSSILFMLGKRLSLTLSDGVSGAFLPARHISMGGMIKITLAWTFLFELTAAVILFARWAVDFSPGKALWLAVFHSVSAFCNAGFSLFPDSLSGYVNDPLINGVIMALIVCGGIGFFVMIDFWVCARSRFRPGRRLSFHSRIVLTATLFLIFFGALAIWAIEHNHNLQGLSLHQSIMRSLFQSITARTAGFNTMEIPELANASLFLLIMLMFIGGAPGSTAGGIKVTAAFVLVIAVRARLQGMQKASWAGRSLSRADLERALVLILLSGALVGLITMLLLITELGGAAHTQSRGLFLELLFESVSAFGTVGLTTGVTPGLTPTGRLLVIFAMFIGRLGPFTLVYAMESRREPVRMQYPEEKIMIG</sequence>
<feature type="transmembrane region" description="Helical" evidence="10">
    <location>
        <begin position="420"/>
        <end position="440"/>
    </location>
</feature>
<gene>
    <name evidence="11" type="ORF">SAMN02745216_03104</name>
</gene>
<evidence type="ECO:0000313" key="11">
    <source>
        <dbReference type="EMBL" id="SHK22334.1"/>
    </source>
</evidence>
<dbReference type="InterPro" id="IPR003445">
    <property type="entry name" value="Cat_transpt"/>
</dbReference>
<keyword evidence="5 10" id="KW-0812">Transmembrane</keyword>
<evidence type="ECO:0000256" key="4">
    <source>
        <dbReference type="ARBA" id="ARBA00022538"/>
    </source>
</evidence>
<dbReference type="GO" id="GO:0005886">
    <property type="term" value="C:plasma membrane"/>
    <property type="evidence" value="ECO:0007669"/>
    <property type="project" value="UniProtKB-SubCell"/>
</dbReference>
<dbReference type="PANTHER" id="PTHR32024">
    <property type="entry name" value="TRK SYSTEM POTASSIUM UPTAKE PROTEIN TRKG-RELATED"/>
    <property type="match status" value="1"/>
</dbReference>
<protein>
    <submittedName>
        <fullName evidence="11">Trk system potassium uptake protein TrkH</fullName>
    </submittedName>
</protein>
<keyword evidence="3" id="KW-1003">Cell membrane</keyword>
<keyword evidence="12" id="KW-1185">Reference proteome</keyword>
<dbReference type="STRING" id="1121393.SAMN02745216_03104"/>
<keyword evidence="6" id="KW-0630">Potassium</keyword>
<feature type="transmembrane region" description="Helical" evidence="10">
    <location>
        <begin position="232"/>
        <end position="255"/>
    </location>
</feature>
<evidence type="ECO:0000256" key="5">
    <source>
        <dbReference type="ARBA" id="ARBA00022692"/>
    </source>
</evidence>
<evidence type="ECO:0000256" key="8">
    <source>
        <dbReference type="ARBA" id="ARBA00023065"/>
    </source>
</evidence>
<feature type="transmembrane region" description="Helical" evidence="10">
    <location>
        <begin position="46"/>
        <end position="67"/>
    </location>
</feature>
<evidence type="ECO:0000256" key="3">
    <source>
        <dbReference type="ARBA" id="ARBA00022475"/>
    </source>
</evidence>
<feature type="transmembrane region" description="Helical" evidence="10">
    <location>
        <begin position="135"/>
        <end position="155"/>
    </location>
</feature>
<name>A0A1M6QQ23_9BACT</name>
<accession>A0A1M6QQ23</accession>
<feature type="transmembrane region" description="Helical" evidence="10">
    <location>
        <begin position="20"/>
        <end position="40"/>
    </location>
</feature>
<dbReference type="InterPro" id="IPR004772">
    <property type="entry name" value="TrkH"/>
</dbReference>
<keyword evidence="8" id="KW-0406">Ion transport</keyword>
<dbReference type="NCBIfam" id="TIGR00933">
    <property type="entry name" value="2a38"/>
    <property type="match status" value="1"/>
</dbReference>